<accession>A0ABV4WCR4</accession>
<gene>
    <name evidence="1" type="ORF">ACE05E_20810</name>
</gene>
<name>A0ABV4WCR4_9GAMM</name>
<evidence type="ECO:0000313" key="1">
    <source>
        <dbReference type="EMBL" id="MFB2717913.1"/>
    </source>
</evidence>
<organism evidence="1 2">
    <name type="scientific">Marinobacter shengliensis</name>
    <dbReference type="NCBI Taxonomy" id="1389223"/>
    <lineage>
        <taxon>Bacteria</taxon>
        <taxon>Pseudomonadati</taxon>
        <taxon>Pseudomonadota</taxon>
        <taxon>Gammaproteobacteria</taxon>
        <taxon>Pseudomonadales</taxon>
        <taxon>Marinobacteraceae</taxon>
        <taxon>Marinobacter</taxon>
    </lineage>
</organism>
<evidence type="ECO:0000313" key="2">
    <source>
        <dbReference type="Proteomes" id="UP001576762"/>
    </source>
</evidence>
<reference evidence="1 2" key="1">
    <citation type="submission" date="2024-09" db="EMBL/GenBank/DDBJ databases">
        <title>Draft genome sequences of 6 high pH adapted Marinobacter shengliensis sp. isolated from Mariana forearc serpentinite mud volcanoes.</title>
        <authorList>
            <person name="Elkassas S."/>
            <person name="Serres M."/>
            <person name="Michael N."/>
            <person name="Amina P."/>
            <person name="Teodora Z."/>
            <person name="Julie H."/>
        </authorList>
    </citation>
    <scope>NUCLEOTIDE SEQUENCE [LARGE SCALE GENOMIC DNA]</scope>
    <source>
        <strain evidence="1 2">EB4</strain>
    </source>
</reference>
<dbReference type="Proteomes" id="UP001576762">
    <property type="component" value="Unassembled WGS sequence"/>
</dbReference>
<protein>
    <submittedName>
        <fullName evidence="1">Uncharacterized protein</fullName>
    </submittedName>
</protein>
<comment type="caution">
    <text evidence="1">The sequence shown here is derived from an EMBL/GenBank/DDBJ whole genome shotgun (WGS) entry which is preliminary data.</text>
</comment>
<dbReference type="EMBL" id="JBHFLD010000066">
    <property type="protein sequence ID" value="MFB2717913.1"/>
    <property type="molecule type" value="Genomic_DNA"/>
</dbReference>
<sequence length="182" mass="21493">MEQYLGGVISSVVFENADTIVRIVPHIPKRKKPVVEIRVKDFKELSIEVDFEKIKITNLYDYNLDEFSIENNVLSFKIEPFKNFVPFLAGSEIEWDFVEMNVEEATKKMKEFISKVEHMQDRYDYSNWGRDIFRNRLDAIKSELKTTMKESLEGSIENQISNSNIELVDLIKYNFENSYKIN</sequence>
<keyword evidence="2" id="KW-1185">Reference proteome</keyword>
<proteinExistence type="predicted"/>
<dbReference type="RefSeq" id="WP_374816251.1">
    <property type="nucleotide sequence ID" value="NZ_JBHFLD010000066.1"/>
</dbReference>